<dbReference type="AlphaFoldDB" id="W7HPU2"/>
<evidence type="ECO:0000313" key="1">
    <source>
        <dbReference type="EMBL" id="EWC45154.1"/>
    </source>
</evidence>
<organism evidence="1 2">
    <name type="scientific">Drechslerella stenobrocha 248</name>
    <dbReference type="NCBI Taxonomy" id="1043628"/>
    <lineage>
        <taxon>Eukaryota</taxon>
        <taxon>Fungi</taxon>
        <taxon>Dikarya</taxon>
        <taxon>Ascomycota</taxon>
        <taxon>Pezizomycotina</taxon>
        <taxon>Orbiliomycetes</taxon>
        <taxon>Orbiliales</taxon>
        <taxon>Orbiliaceae</taxon>
        <taxon>Drechslerella</taxon>
    </lineage>
</organism>
<keyword evidence="2" id="KW-1185">Reference proteome</keyword>
<reference evidence="1 2" key="1">
    <citation type="submission" date="2013-05" db="EMBL/GenBank/DDBJ databases">
        <title>Drechslerella stenobrocha genome reveals carnivorous origination and mechanical trapping mechanism of predatory fungi.</title>
        <authorList>
            <person name="Liu X."/>
            <person name="Zhang W."/>
            <person name="Liu K."/>
        </authorList>
    </citation>
    <scope>NUCLEOTIDE SEQUENCE [LARGE SCALE GENOMIC DNA]</scope>
    <source>
        <strain evidence="1 2">248</strain>
    </source>
</reference>
<dbReference type="HOGENOM" id="CLU_015856_0_0_1"/>
<name>W7HPU2_9PEZI</name>
<protein>
    <recommendedName>
        <fullName evidence="3">Ryanodine receptor Ryr domain-containing protein</fullName>
    </recommendedName>
</protein>
<evidence type="ECO:0000313" key="2">
    <source>
        <dbReference type="Proteomes" id="UP000024837"/>
    </source>
</evidence>
<dbReference type="EMBL" id="KI966430">
    <property type="protein sequence ID" value="EWC45154.1"/>
    <property type="molecule type" value="Genomic_DNA"/>
</dbReference>
<dbReference type="OrthoDB" id="5305673at2759"/>
<accession>W7HPU2</accession>
<dbReference type="Gene3D" id="6.20.350.10">
    <property type="match status" value="1"/>
</dbReference>
<evidence type="ECO:0008006" key="3">
    <source>
        <dbReference type="Google" id="ProtNLM"/>
    </source>
</evidence>
<dbReference type="Proteomes" id="UP000024837">
    <property type="component" value="Unassembled WGS sequence"/>
</dbReference>
<gene>
    <name evidence="1" type="ORF">DRE_06042</name>
</gene>
<proteinExistence type="predicted"/>
<sequence>MPERSVLEFELQANGDSSPYTLKLNRVQRLDHKPFWLAPQSLPATRDNQTNILVVQDTGGFFSNSEEAVSFLTKTLPTLVLYSMSLPLARGKVWGALRNGPYAADGTQDPEKLVVILSANDLRAEGIQLSYGLSWEKTCEDFVKQLGSVGRLVTLVTCAHLIVLFGCDGVIYHRGRKMKSPRLYFDPKCTEGEFLRQNLGDVPGLTEAFVAGLITGLGNHGERQLKESIELGLSAARQLARSGISLGVSPGDKPDYLVQKVMSESELSQNIFKFKIPSNTIGSGEEQGWSILDRIVGDPAQLAREIVINGTDSLCAGGIPVAQFGRLVLVDRQEIESFRIISNVLRDYIDIPQTKPISIAFFGTRGSGISFAAMQLGEALLHNQNAARFDIDLTQVTSPSELTAMFHSIRDSSLQGSLPLVYFDGFDIQLPGSQSYWLSHLLTPMLHGLFLDQSVSRPIGRAIFFLGAANFKTYESFRDHTGRSGNSRGSSPRYFEEFLGSLHGFVDMLGPDCVDTNDRLYPVRRAVILRELLERRETQLKTNGKISIDDNVLDALLLVPTYRQGIRSLNSIIAMSRLNGSNHFGRAALPPASQLDLHVDHPTFTRYLEGHILPASLREELAAKLHDLYVRTVFSRGLVEADERDNSKYHPWNRLEEELKESNRAHADDIPRKLRFISYFLSEAQDHRHRDPIRRFSPAEIETLAQQEHERWNAERLQKQWGTGERNSQQRKSPFLKTWKDLAPEWQGVDKALVASYPDILPENYKIYKMGTIS</sequence>